<evidence type="ECO:0000256" key="7">
    <source>
        <dbReference type="ARBA" id="ARBA00023295"/>
    </source>
</evidence>
<dbReference type="InterPro" id="IPR001360">
    <property type="entry name" value="Glyco_hydro_1"/>
</dbReference>
<evidence type="ECO:0000313" key="11">
    <source>
        <dbReference type="EMBL" id="MFC7305371.1"/>
    </source>
</evidence>
<dbReference type="SUPFAM" id="SSF51445">
    <property type="entry name" value="(Trans)glycosidases"/>
    <property type="match status" value="1"/>
</dbReference>
<organism evidence="11 12">
    <name type="scientific">Streptomyces monticola</name>
    <dbReference type="NCBI Taxonomy" id="2666263"/>
    <lineage>
        <taxon>Bacteria</taxon>
        <taxon>Bacillati</taxon>
        <taxon>Actinomycetota</taxon>
        <taxon>Actinomycetes</taxon>
        <taxon>Kitasatosporales</taxon>
        <taxon>Streptomycetaceae</taxon>
        <taxon>Streptomyces</taxon>
    </lineage>
</organism>
<reference evidence="12" key="1">
    <citation type="journal article" date="2019" name="Int. J. Syst. Evol. Microbiol.">
        <title>The Global Catalogue of Microorganisms (GCM) 10K type strain sequencing project: providing services to taxonomists for standard genome sequencing and annotation.</title>
        <authorList>
            <consortium name="The Broad Institute Genomics Platform"/>
            <consortium name="The Broad Institute Genome Sequencing Center for Infectious Disease"/>
            <person name="Wu L."/>
            <person name="Ma J."/>
        </authorList>
    </citation>
    <scope>NUCLEOTIDE SEQUENCE [LARGE SCALE GENOMIC DNA]</scope>
    <source>
        <strain evidence="12">SYNS20</strain>
    </source>
</reference>
<keyword evidence="5" id="KW-0136">Cellulose degradation</keyword>
<name>A0ABW2JIX1_9ACTN</name>
<evidence type="ECO:0000313" key="12">
    <source>
        <dbReference type="Proteomes" id="UP001596523"/>
    </source>
</evidence>
<dbReference type="PROSITE" id="PS00572">
    <property type="entry name" value="GLYCOSYL_HYDROL_F1_1"/>
    <property type="match status" value="1"/>
</dbReference>
<dbReference type="InterPro" id="IPR017853">
    <property type="entry name" value="GH"/>
</dbReference>
<dbReference type="EMBL" id="JBHTCF010000005">
    <property type="protein sequence ID" value="MFC7305371.1"/>
    <property type="molecule type" value="Genomic_DNA"/>
</dbReference>
<comment type="catalytic activity">
    <reaction evidence="1 10">
        <text>Hydrolysis of terminal, non-reducing beta-D-glucosyl residues with release of beta-D-glucose.</text>
        <dbReference type="EC" id="3.2.1.21"/>
    </reaction>
</comment>
<comment type="similarity">
    <text evidence="2 10">Belongs to the glycosyl hydrolase 1 family.</text>
</comment>
<dbReference type="Proteomes" id="UP001596523">
    <property type="component" value="Unassembled WGS sequence"/>
</dbReference>
<dbReference type="InterPro" id="IPR033132">
    <property type="entry name" value="GH_1_N_CS"/>
</dbReference>
<keyword evidence="6" id="KW-0119">Carbohydrate metabolism</keyword>
<proteinExistence type="inferred from homology"/>
<dbReference type="GO" id="GO:0008422">
    <property type="term" value="F:beta-glucosidase activity"/>
    <property type="evidence" value="ECO:0007669"/>
    <property type="project" value="UniProtKB-EC"/>
</dbReference>
<keyword evidence="8" id="KW-0624">Polysaccharide degradation</keyword>
<dbReference type="EC" id="3.2.1.21" evidence="3 10"/>
<dbReference type="PRINTS" id="PR00131">
    <property type="entry name" value="GLHYDRLASE1"/>
</dbReference>
<gene>
    <name evidence="11" type="ORF">ACFQVC_14210</name>
</gene>
<evidence type="ECO:0000256" key="6">
    <source>
        <dbReference type="ARBA" id="ARBA00023277"/>
    </source>
</evidence>
<feature type="active site" description="Nucleophile" evidence="9">
    <location>
        <position position="392"/>
    </location>
</feature>
<sequence>MPSDAAAAATASSPATLRFPPGFLWGAATAAYQIEGAAQEDGRTPSIWDTFSRTPGKVLGGDTGDIACDHYHRWRDDVRLMAELGLGSYRFSVSWPRVQPTGRGPAVQRGLDFYRALVDELLAHGIQPVVTLYHWDLPQDLETAFPSGSSAGGGWPERDTAHRFADYARIVAEALGDRVEMWTTLNEPWCSAFLGYGSGVHAPGRTDHRAALRAAHHLNLAHGLGAQALRATLPARAQVGISLNPSAVRPLTDAPEDLDAQRRIDALANRIFTGPLLKGAYPDDLFADTADITDWSFVRPEDLAVIKHPLDFLGINYYTPTVVSATTDPSAPRQDGHNSSLHSPWPGADGVAFHRAHGELTAMDWPVDPTGLVDLLSQYTAEAPGVPLFITENGAAYEDTPGADGRIHDPDRIRYLHAHLAAVHEAIRAGADVRGYFLWSLLDNFEWAYGYSKRFGAVYVDYASQARTPKSSARWYARVAASGALELPEADGPSDGPPEEQAER</sequence>
<evidence type="ECO:0000256" key="9">
    <source>
        <dbReference type="PROSITE-ProRule" id="PRU10055"/>
    </source>
</evidence>
<accession>A0ABW2JIX1</accession>
<dbReference type="Pfam" id="PF00232">
    <property type="entry name" value="Glyco_hydro_1"/>
    <property type="match status" value="1"/>
</dbReference>
<evidence type="ECO:0000256" key="1">
    <source>
        <dbReference type="ARBA" id="ARBA00000448"/>
    </source>
</evidence>
<dbReference type="PROSITE" id="PS00653">
    <property type="entry name" value="GLYCOSYL_HYDROL_F1_2"/>
    <property type="match status" value="1"/>
</dbReference>
<dbReference type="Gene3D" id="3.20.20.80">
    <property type="entry name" value="Glycosidases"/>
    <property type="match status" value="1"/>
</dbReference>
<keyword evidence="7 10" id="KW-0326">Glycosidase</keyword>
<comment type="caution">
    <text evidence="11">The sequence shown here is derived from an EMBL/GenBank/DDBJ whole genome shotgun (WGS) entry which is preliminary data.</text>
</comment>
<dbReference type="InterPro" id="IPR018120">
    <property type="entry name" value="Glyco_hydro_1_AS"/>
</dbReference>
<evidence type="ECO:0000256" key="4">
    <source>
        <dbReference type="ARBA" id="ARBA00022801"/>
    </source>
</evidence>
<dbReference type="RefSeq" id="WP_381831044.1">
    <property type="nucleotide sequence ID" value="NZ_JBHTCF010000005.1"/>
</dbReference>
<evidence type="ECO:0000256" key="3">
    <source>
        <dbReference type="ARBA" id="ARBA00012744"/>
    </source>
</evidence>
<keyword evidence="4 10" id="KW-0378">Hydrolase</keyword>
<evidence type="ECO:0000256" key="10">
    <source>
        <dbReference type="RuleBase" id="RU361175"/>
    </source>
</evidence>
<keyword evidence="12" id="KW-1185">Reference proteome</keyword>
<dbReference type="PANTHER" id="PTHR10353">
    <property type="entry name" value="GLYCOSYL HYDROLASE"/>
    <property type="match status" value="1"/>
</dbReference>
<evidence type="ECO:0000256" key="2">
    <source>
        <dbReference type="ARBA" id="ARBA00010838"/>
    </source>
</evidence>
<dbReference type="PANTHER" id="PTHR10353:SF36">
    <property type="entry name" value="LP05116P"/>
    <property type="match status" value="1"/>
</dbReference>
<dbReference type="InterPro" id="IPR017736">
    <property type="entry name" value="Glyco_hydro_1_beta-glucosidase"/>
</dbReference>
<protein>
    <recommendedName>
        <fullName evidence="3 10">Beta-glucosidase</fullName>
        <ecNumber evidence="3 10">3.2.1.21</ecNumber>
    </recommendedName>
</protein>
<dbReference type="NCBIfam" id="TIGR03356">
    <property type="entry name" value="BGL"/>
    <property type="match status" value="1"/>
</dbReference>
<evidence type="ECO:0000256" key="8">
    <source>
        <dbReference type="ARBA" id="ARBA00023326"/>
    </source>
</evidence>
<evidence type="ECO:0000256" key="5">
    <source>
        <dbReference type="ARBA" id="ARBA00023001"/>
    </source>
</evidence>